<dbReference type="EMBL" id="AP027742">
    <property type="protein sequence ID" value="BDZ77060.1"/>
    <property type="molecule type" value="Genomic_DNA"/>
</dbReference>
<dbReference type="RefSeq" id="WP_316266714.1">
    <property type="nucleotide sequence ID" value="NZ_AP027742.1"/>
</dbReference>
<organism evidence="1 2">
    <name type="scientific">Claveliimonas bilis</name>
    <dbReference type="NCBI Taxonomy" id="3028070"/>
    <lineage>
        <taxon>Bacteria</taxon>
        <taxon>Bacillati</taxon>
        <taxon>Bacillota</taxon>
        <taxon>Clostridia</taxon>
        <taxon>Lachnospirales</taxon>
        <taxon>Lachnospiraceae</taxon>
        <taxon>Claveliimonas</taxon>
    </lineage>
</organism>
<protein>
    <submittedName>
        <fullName evidence="1">Uncharacterized protein</fullName>
    </submittedName>
</protein>
<reference evidence="2" key="1">
    <citation type="journal article" date="2023" name="Int. J. Syst. Evol. Microbiol.">
        <title>Claveliimonas bilis gen. nov., sp. nov., deoxycholic acid-producing bacteria isolated from human faeces, and reclassification of Sellimonas monacensis Zenner et al. 2021 as Claveliimonas monacensis comb. nov.</title>
        <authorList>
            <person name="Hisatomi A."/>
            <person name="Kastawa N.W.E.P.G."/>
            <person name="Song I."/>
            <person name="Ohkuma M."/>
            <person name="Fukiya S."/>
            <person name="Sakamoto M."/>
        </authorList>
    </citation>
    <scope>NUCLEOTIDE SEQUENCE [LARGE SCALE GENOMIC DNA]</scope>
    <source>
        <strain evidence="2">12BBH14</strain>
    </source>
</reference>
<dbReference type="Pfam" id="PF22091">
    <property type="entry name" value="DUF6941"/>
    <property type="match status" value="1"/>
</dbReference>
<evidence type="ECO:0000313" key="2">
    <source>
        <dbReference type="Proteomes" id="UP001305815"/>
    </source>
</evidence>
<proteinExistence type="predicted"/>
<gene>
    <name evidence="1" type="ORF">Lac1_12430</name>
</gene>
<name>A0ABM8I266_9FIRM</name>
<accession>A0ABM8I266</accession>
<keyword evidence="2" id="KW-1185">Reference proteome</keyword>
<sequence>MVEVKNFLYCLNINTADGRTDIVGILTAITPEYIPGLFSFSINFTLLNLTEGEHEVTIKFKNPENEIITSIDNVKLDYKKDENSNLPEQYLGINVAAGLQNVDFKKSGVYSTQVIVDGIDMGNFKIFAKGKNEE</sequence>
<dbReference type="InterPro" id="IPR054221">
    <property type="entry name" value="DUF6941"/>
</dbReference>
<evidence type="ECO:0000313" key="1">
    <source>
        <dbReference type="EMBL" id="BDZ77060.1"/>
    </source>
</evidence>
<dbReference type="Proteomes" id="UP001305815">
    <property type="component" value="Chromosome"/>
</dbReference>